<dbReference type="AlphaFoldDB" id="A0A0A9D025"/>
<evidence type="ECO:0000313" key="1">
    <source>
        <dbReference type="EMBL" id="JAD79000.1"/>
    </source>
</evidence>
<reference evidence="1" key="1">
    <citation type="submission" date="2014-09" db="EMBL/GenBank/DDBJ databases">
        <authorList>
            <person name="Magalhaes I.L.F."/>
            <person name="Oliveira U."/>
            <person name="Santos F.R."/>
            <person name="Vidigal T.H.D.A."/>
            <person name="Brescovit A.D."/>
            <person name="Santos A.J."/>
        </authorList>
    </citation>
    <scope>NUCLEOTIDE SEQUENCE</scope>
    <source>
        <tissue evidence="1">Shoot tissue taken approximately 20 cm above the soil surface</tissue>
    </source>
</reference>
<proteinExistence type="predicted"/>
<dbReference type="EMBL" id="GBRH01218895">
    <property type="protein sequence ID" value="JAD79000.1"/>
    <property type="molecule type" value="Transcribed_RNA"/>
</dbReference>
<sequence length="19" mass="2119">MSTIFHFGTLLDGLEELVP</sequence>
<accession>A0A0A9D025</accession>
<name>A0A0A9D025_ARUDO</name>
<protein>
    <submittedName>
        <fullName evidence="1">Uncharacterized protein</fullName>
    </submittedName>
</protein>
<reference evidence="1" key="2">
    <citation type="journal article" date="2015" name="Data Brief">
        <title>Shoot transcriptome of the giant reed, Arundo donax.</title>
        <authorList>
            <person name="Barrero R.A."/>
            <person name="Guerrero F.D."/>
            <person name="Moolhuijzen P."/>
            <person name="Goolsby J.A."/>
            <person name="Tidwell J."/>
            <person name="Bellgard S.E."/>
            <person name="Bellgard M.I."/>
        </authorList>
    </citation>
    <scope>NUCLEOTIDE SEQUENCE</scope>
    <source>
        <tissue evidence="1">Shoot tissue taken approximately 20 cm above the soil surface</tissue>
    </source>
</reference>
<organism evidence="1">
    <name type="scientific">Arundo donax</name>
    <name type="common">Giant reed</name>
    <name type="synonym">Donax arundinaceus</name>
    <dbReference type="NCBI Taxonomy" id="35708"/>
    <lineage>
        <taxon>Eukaryota</taxon>
        <taxon>Viridiplantae</taxon>
        <taxon>Streptophyta</taxon>
        <taxon>Embryophyta</taxon>
        <taxon>Tracheophyta</taxon>
        <taxon>Spermatophyta</taxon>
        <taxon>Magnoliopsida</taxon>
        <taxon>Liliopsida</taxon>
        <taxon>Poales</taxon>
        <taxon>Poaceae</taxon>
        <taxon>PACMAD clade</taxon>
        <taxon>Arundinoideae</taxon>
        <taxon>Arundineae</taxon>
        <taxon>Arundo</taxon>
    </lineage>
</organism>